<keyword evidence="1" id="KW-1133">Transmembrane helix</keyword>
<dbReference type="Proteomes" id="UP000292881">
    <property type="component" value="Unassembled WGS sequence"/>
</dbReference>
<accession>A0A4Q2JZY9</accession>
<feature type="transmembrane region" description="Helical" evidence="1">
    <location>
        <begin position="24"/>
        <end position="42"/>
    </location>
</feature>
<gene>
    <name evidence="2" type="ORF">ESO86_00455</name>
</gene>
<evidence type="ECO:0000313" key="3">
    <source>
        <dbReference type="Proteomes" id="UP000292881"/>
    </source>
</evidence>
<dbReference type="EMBL" id="SDPL01000002">
    <property type="protein sequence ID" value="RXZ51858.1"/>
    <property type="molecule type" value="Genomic_DNA"/>
</dbReference>
<evidence type="ECO:0000256" key="1">
    <source>
        <dbReference type="SAM" id="Phobius"/>
    </source>
</evidence>
<reference evidence="2 3" key="1">
    <citation type="submission" date="2019-01" db="EMBL/GenBank/DDBJ databases">
        <authorList>
            <person name="Li J."/>
        </authorList>
    </citation>
    <scope>NUCLEOTIDE SEQUENCE [LARGE SCALE GENOMIC DNA]</scope>
    <source>
        <strain evidence="2 3">CGMCC 4.7180</strain>
    </source>
</reference>
<organism evidence="2 3">
    <name type="scientific">Agromyces binzhouensis</name>
    <dbReference type="NCBI Taxonomy" id="1817495"/>
    <lineage>
        <taxon>Bacteria</taxon>
        <taxon>Bacillati</taxon>
        <taxon>Actinomycetota</taxon>
        <taxon>Actinomycetes</taxon>
        <taxon>Micrococcales</taxon>
        <taxon>Microbacteriaceae</taxon>
        <taxon>Agromyces</taxon>
    </lineage>
</organism>
<sequence>MLALGAGLVGWAVALVVAPGVHVWIVSGFWVLIAAGFVLRTLRPARPSHQPVDPGRSALSTYELDYLNRATPRIDWPLDATTGTSVTVDAPTEEIQGRSITIHLADAQKNGSDAPPTPTAH</sequence>
<proteinExistence type="predicted"/>
<name>A0A4Q2JZY9_9MICO</name>
<keyword evidence="1" id="KW-0472">Membrane</keyword>
<evidence type="ECO:0000313" key="2">
    <source>
        <dbReference type="EMBL" id="RXZ51858.1"/>
    </source>
</evidence>
<keyword evidence="3" id="KW-1185">Reference proteome</keyword>
<dbReference type="AlphaFoldDB" id="A0A4Q2JZY9"/>
<dbReference type="RefSeq" id="WP_129232937.1">
    <property type="nucleotide sequence ID" value="NZ_SDPL01000002.1"/>
</dbReference>
<dbReference type="OrthoDB" id="5006590at2"/>
<comment type="caution">
    <text evidence="2">The sequence shown here is derived from an EMBL/GenBank/DDBJ whole genome shotgun (WGS) entry which is preliminary data.</text>
</comment>
<keyword evidence="1" id="KW-0812">Transmembrane</keyword>
<protein>
    <submittedName>
        <fullName evidence="2">Uncharacterized protein</fullName>
    </submittedName>
</protein>